<dbReference type="OrthoDB" id="191601at2759"/>
<dbReference type="GO" id="GO:0009306">
    <property type="term" value="P:protein secretion"/>
    <property type="evidence" value="ECO:0007669"/>
    <property type="project" value="TreeGrafter"/>
</dbReference>
<comment type="caution">
    <text evidence="1">The sequence shown here is derived from an EMBL/GenBank/DDBJ whole genome shotgun (WGS) entry which is preliminary data.</text>
</comment>
<accession>A0A9N9P4F0</accession>
<organism evidence="1 2">
    <name type="scientific">Acaulospora morrowiae</name>
    <dbReference type="NCBI Taxonomy" id="94023"/>
    <lineage>
        <taxon>Eukaryota</taxon>
        <taxon>Fungi</taxon>
        <taxon>Fungi incertae sedis</taxon>
        <taxon>Mucoromycota</taxon>
        <taxon>Glomeromycotina</taxon>
        <taxon>Glomeromycetes</taxon>
        <taxon>Diversisporales</taxon>
        <taxon>Acaulosporaceae</taxon>
        <taxon>Acaulospora</taxon>
    </lineage>
</organism>
<dbReference type="GO" id="GO:0007030">
    <property type="term" value="P:Golgi organization"/>
    <property type="evidence" value="ECO:0007669"/>
    <property type="project" value="TreeGrafter"/>
</dbReference>
<proteinExistence type="predicted"/>
<sequence length="215" mass="24486">IFAGNRDEHLNRPTSLASWWHPDILSGLDLQRSERGTWLGMSRTGRFAAVTNYREPEISGQELLSRGALVKDLLLESDLELEQRFNIINKRASKYGGFNLISADLCHKHPTMLYLSNRKVDNIQHLNPKKFYGLSNSLLEDQWPKVKIGVPKIKSIVEEESSEEKLVEELLGLLSITVPFGPTTMSDPYHLEDLKRTIRVPKYDFGGDYATRTST</sequence>
<dbReference type="AlphaFoldDB" id="A0A9N9P4F0"/>
<dbReference type="PANTHER" id="PTHR17985:SF8">
    <property type="entry name" value="TRANSPORT AND GOLGI ORGANIZATION PROTEIN 2 HOMOLOG"/>
    <property type="match status" value="1"/>
</dbReference>
<dbReference type="PANTHER" id="PTHR17985">
    <property type="entry name" value="SER/THR-RICH PROTEIN T10 IN DGCR REGION"/>
    <property type="match status" value="1"/>
</dbReference>
<dbReference type="GO" id="GO:0005794">
    <property type="term" value="C:Golgi apparatus"/>
    <property type="evidence" value="ECO:0007669"/>
    <property type="project" value="TreeGrafter"/>
</dbReference>
<keyword evidence="2" id="KW-1185">Reference proteome</keyword>
<dbReference type="Proteomes" id="UP000789342">
    <property type="component" value="Unassembled WGS sequence"/>
</dbReference>
<protein>
    <submittedName>
        <fullName evidence="1">5896_t:CDS:1</fullName>
    </submittedName>
</protein>
<feature type="non-terminal residue" evidence="1">
    <location>
        <position position="215"/>
    </location>
</feature>
<dbReference type="EMBL" id="CAJVPV010054918">
    <property type="protein sequence ID" value="CAG8783798.1"/>
    <property type="molecule type" value="Genomic_DNA"/>
</dbReference>
<evidence type="ECO:0000313" key="1">
    <source>
        <dbReference type="EMBL" id="CAG8783798.1"/>
    </source>
</evidence>
<feature type="non-terminal residue" evidence="1">
    <location>
        <position position="1"/>
    </location>
</feature>
<dbReference type="InterPro" id="IPR008551">
    <property type="entry name" value="TANGO2"/>
</dbReference>
<evidence type="ECO:0000313" key="2">
    <source>
        <dbReference type="Proteomes" id="UP000789342"/>
    </source>
</evidence>
<name>A0A9N9P4F0_9GLOM</name>
<dbReference type="Pfam" id="PF05742">
    <property type="entry name" value="TANGO2"/>
    <property type="match status" value="1"/>
</dbReference>
<reference evidence="1" key="1">
    <citation type="submission" date="2021-06" db="EMBL/GenBank/DDBJ databases">
        <authorList>
            <person name="Kallberg Y."/>
            <person name="Tangrot J."/>
            <person name="Rosling A."/>
        </authorList>
    </citation>
    <scope>NUCLEOTIDE SEQUENCE</scope>
    <source>
        <strain evidence="1">CL551</strain>
    </source>
</reference>
<gene>
    <name evidence="1" type="ORF">AMORRO_LOCUS17543</name>
</gene>